<accession>A0AAV9B9E9</accession>
<sequence length="71" mass="7819">MCISITLWLHTYLGRPSGRGLPGRGLPEGRQEEGYPGEGYWKVKGVSKFGFLFPIISCHPRGEGEDEIGVV</sequence>
<gene>
    <name evidence="1" type="ORF">QJS04_geneDACA015204</name>
</gene>
<dbReference type="Proteomes" id="UP001179952">
    <property type="component" value="Unassembled WGS sequence"/>
</dbReference>
<proteinExistence type="predicted"/>
<evidence type="ECO:0000313" key="2">
    <source>
        <dbReference type="Proteomes" id="UP001179952"/>
    </source>
</evidence>
<comment type="caution">
    <text evidence="1">The sequence shown here is derived from an EMBL/GenBank/DDBJ whole genome shotgun (WGS) entry which is preliminary data.</text>
</comment>
<dbReference type="AlphaFoldDB" id="A0AAV9B9E9"/>
<reference evidence="1" key="1">
    <citation type="journal article" date="2023" name="Nat. Commun.">
        <title>Diploid and tetraploid genomes of Acorus and the evolution of monocots.</title>
        <authorList>
            <person name="Ma L."/>
            <person name="Liu K.W."/>
            <person name="Li Z."/>
            <person name="Hsiao Y.Y."/>
            <person name="Qi Y."/>
            <person name="Fu T."/>
            <person name="Tang G.D."/>
            <person name="Zhang D."/>
            <person name="Sun W.H."/>
            <person name="Liu D.K."/>
            <person name="Li Y."/>
            <person name="Chen G.Z."/>
            <person name="Liu X.D."/>
            <person name="Liao X.Y."/>
            <person name="Jiang Y.T."/>
            <person name="Yu X."/>
            <person name="Hao Y."/>
            <person name="Huang J."/>
            <person name="Zhao X.W."/>
            <person name="Ke S."/>
            <person name="Chen Y.Y."/>
            <person name="Wu W.L."/>
            <person name="Hsu J.L."/>
            <person name="Lin Y.F."/>
            <person name="Huang M.D."/>
            <person name="Li C.Y."/>
            <person name="Huang L."/>
            <person name="Wang Z.W."/>
            <person name="Zhao X."/>
            <person name="Zhong W.Y."/>
            <person name="Peng D.H."/>
            <person name="Ahmad S."/>
            <person name="Lan S."/>
            <person name="Zhang J.S."/>
            <person name="Tsai W.C."/>
            <person name="Van de Peer Y."/>
            <person name="Liu Z.J."/>
        </authorList>
    </citation>
    <scope>NUCLEOTIDE SEQUENCE</scope>
    <source>
        <strain evidence="1">SCP</strain>
    </source>
</reference>
<dbReference type="EMBL" id="JAUJYN010000004">
    <property type="protein sequence ID" value="KAK1273185.1"/>
    <property type="molecule type" value="Genomic_DNA"/>
</dbReference>
<reference evidence="1" key="2">
    <citation type="submission" date="2023-06" db="EMBL/GenBank/DDBJ databases">
        <authorList>
            <person name="Ma L."/>
            <person name="Liu K.-W."/>
            <person name="Li Z."/>
            <person name="Hsiao Y.-Y."/>
            <person name="Qi Y."/>
            <person name="Fu T."/>
            <person name="Tang G."/>
            <person name="Zhang D."/>
            <person name="Sun W.-H."/>
            <person name="Liu D.-K."/>
            <person name="Li Y."/>
            <person name="Chen G.-Z."/>
            <person name="Liu X.-D."/>
            <person name="Liao X.-Y."/>
            <person name="Jiang Y.-T."/>
            <person name="Yu X."/>
            <person name="Hao Y."/>
            <person name="Huang J."/>
            <person name="Zhao X.-W."/>
            <person name="Ke S."/>
            <person name="Chen Y.-Y."/>
            <person name="Wu W.-L."/>
            <person name="Hsu J.-L."/>
            <person name="Lin Y.-F."/>
            <person name="Huang M.-D."/>
            <person name="Li C.-Y."/>
            <person name="Huang L."/>
            <person name="Wang Z.-W."/>
            <person name="Zhao X."/>
            <person name="Zhong W.-Y."/>
            <person name="Peng D.-H."/>
            <person name="Ahmad S."/>
            <person name="Lan S."/>
            <person name="Zhang J.-S."/>
            <person name="Tsai W.-C."/>
            <person name="Van De Peer Y."/>
            <person name="Liu Z.-J."/>
        </authorList>
    </citation>
    <scope>NUCLEOTIDE SEQUENCE</scope>
    <source>
        <strain evidence="1">SCP</strain>
        <tissue evidence="1">Leaves</tissue>
    </source>
</reference>
<name>A0AAV9B9E9_ACOGR</name>
<protein>
    <submittedName>
        <fullName evidence="1">Uncharacterized protein</fullName>
    </submittedName>
</protein>
<evidence type="ECO:0000313" key="1">
    <source>
        <dbReference type="EMBL" id="KAK1273185.1"/>
    </source>
</evidence>
<organism evidence="1 2">
    <name type="scientific">Acorus gramineus</name>
    <name type="common">Dwarf sweet flag</name>
    <dbReference type="NCBI Taxonomy" id="55184"/>
    <lineage>
        <taxon>Eukaryota</taxon>
        <taxon>Viridiplantae</taxon>
        <taxon>Streptophyta</taxon>
        <taxon>Embryophyta</taxon>
        <taxon>Tracheophyta</taxon>
        <taxon>Spermatophyta</taxon>
        <taxon>Magnoliopsida</taxon>
        <taxon>Liliopsida</taxon>
        <taxon>Acoraceae</taxon>
        <taxon>Acorus</taxon>
    </lineage>
</organism>
<keyword evidence="2" id="KW-1185">Reference proteome</keyword>